<evidence type="ECO:0000313" key="3">
    <source>
        <dbReference type="Proteomes" id="UP000327493"/>
    </source>
</evidence>
<feature type="region of interest" description="Disordered" evidence="1">
    <location>
        <begin position="102"/>
        <end position="137"/>
    </location>
</feature>
<feature type="region of interest" description="Disordered" evidence="1">
    <location>
        <begin position="36"/>
        <end position="61"/>
    </location>
</feature>
<keyword evidence="3" id="KW-1185">Reference proteome</keyword>
<evidence type="ECO:0000256" key="1">
    <source>
        <dbReference type="SAM" id="MobiDB-lite"/>
    </source>
</evidence>
<dbReference type="Proteomes" id="UP000327493">
    <property type="component" value="Chromosome 23"/>
</dbReference>
<protein>
    <submittedName>
        <fullName evidence="2">Uncharacterized protein</fullName>
    </submittedName>
</protein>
<feature type="compositionally biased region" description="Polar residues" evidence="1">
    <location>
        <begin position="108"/>
        <end position="119"/>
    </location>
</feature>
<accession>A0A5J5CFA2</accession>
<proteinExistence type="predicted"/>
<feature type="compositionally biased region" description="Basic and acidic residues" evidence="1">
    <location>
        <begin position="37"/>
        <end position="53"/>
    </location>
</feature>
<sequence length="137" mass="14797">MASTSQSFCLYELTGNCASADRQLFRHQTVLAVPQDEGQKGENESIQDAHDGQDVGPAHRAGPQRVLVRLLATHPLHLVAVPAVRTLSGVTLRHSVCMPAHRRKPKISLSTSHGNNRVSVTVDDREGEGGAKKTNTD</sequence>
<reference evidence="2 3" key="1">
    <citation type="submission" date="2019-08" db="EMBL/GenBank/DDBJ databases">
        <title>A chromosome-level genome assembly, high-density linkage maps, and genome scans reveal the genomic architecture of hybrid incompatibilities underlying speciation via character displacement in darters (Percidae: Etheostominae).</title>
        <authorList>
            <person name="Moran R.L."/>
            <person name="Catchen J.M."/>
            <person name="Fuller R.C."/>
        </authorList>
    </citation>
    <scope>NUCLEOTIDE SEQUENCE [LARGE SCALE GENOMIC DNA]</scope>
    <source>
        <strain evidence="2">EspeVRDwgs_2016</strain>
        <tissue evidence="2">Muscle</tissue>
    </source>
</reference>
<gene>
    <name evidence="2" type="ORF">FQN60_005813</name>
</gene>
<organism evidence="2 3">
    <name type="scientific">Etheostoma spectabile</name>
    <name type="common">orangethroat darter</name>
    <dbReference type="NCBI Taxonomy" id="54343"/>
    <lineage>
        <taxon>Eukaryota</taxon>
        <taxon>Metazoa</taxon>
        <taxon>Chordata</taxon>
        <taxon>Craniata</taxon>
        <taxon>Vertebrata</taxon>
        <taxon>Euteleostomi</taxon>
        <taxon>Actinopterygii</taxon>
        <taxon>Neopterygii</taxon>
        <taxon>Teleostei</taxon>
        <taxon>Neoteleostei</taxon>
        <taxon>Acanthomorphata</taxon>
        <taxon>Eupercaria</taxon>
        <taxon>Perciformes</taxon>
        <taxon>Percoidei</taxon>
        <taxon>Percidae</taxon>
        <taxon>Etheostomatinae</taxon>
        <taxon>Etheostoma</taxon>
    </lineage>
</organism>
<feature type="compositionally biased region" description="Basic and acidic residues" evidence="1">
    <location>
        <begin position="122"/>
        <end position="137"/>
    </location>
</feature>
<comment type="caution">
    <text evidence="2">The sequence shown here is derived from an EMBL/GenBank/DDBJ whole genome shotgun (WGS) entry which is preliminary data.</text>
</comment>
<evidence type="ECO:0000313" key="2">
    <source>
        <dbReference type="EMBL" id="KAA8580278.1"/>
    </source>
</evidence>
<dbReference type="AlphaFoldDB" id="A0A5J5CFA2"/>
<dbReference type="EMBL" id="VOFY01000023">
    <property type="protein sequence ID" value="KAA8580278.1"/>
    <property type="molecule type" value="Genomic_DNA"/>
</dbReference>
<name>A0A5J5CFA2_9PERO</name>